<dbReference type="AlphaFoldDB" id="A0A2P2Q325"/>
<accession>A0A2P2Q325</accession>
<proteinExistence type="predicted"/>
<reference evidence="1" key="1">
    <citation type="submission" date="2018-02" db="EMBL/GenBank/DDBJ databases">
        <title>Rhizophora mucronata_Transcriptome.</title>
        <authorList>
            <person name="Meera S.P."/>
            <person name="Sreeshan A."/>
            <person name="Augustine A."/>
        </authorList>
    </citation>
    <scope>NUCLEOTIDE SEQUENCE</scope>
    <source>
        <tissue evidence="1">Leaf</tissue>
    </source>
</reference>
<sequence>MIKYQNITFFYCEQIIANPEICFLVLMDFEMHSLKRFLIILNSGILIQTSYVSGICVGGSCNF</sequence>
<dbReference type="EMBL" id="GGEC01080860">
    <property type="protein sequence ID" value="MBX61344.1"/>
    <property type="molecule type" value="Transcribed_RNA"/>
</dbReference>
<organism evidence="1">
    <name type="scientific">Rhizophora mucronata</name>
    <name type="common">Asiatic mangrove</name>
    <dbReference type="NCBI Taxonomy" id="61149"/>
    <lineage>
        <taxon>Eukaryota</taxon>
        <taxon>Viridiplantae</taxon>
        <taxon>Streptophyta</taxon>
        <taxon>Embryophyta</taxon>
        <taxon>Tracheophyta</taxon>
        <taxon>Spermatophyta</taxon>
        <taxon>Magnoliopsida</taxon>
        <taxon>eudicotyledons</taxon>
        <taxon>Gunneridae</taxon>
        <taxon>Pentapetalae</taxon>
        <taxon>rosids</taxon>
        <taxon>fabids</taxon>
        <taxon>Malpighiales</taxon>
        <taxon>Rhizophoraceae</taxon>
        <taxon>Rhizophora</taxon>
    </lineage>
</organism>
<name>A0A2P2Q325_RHIMU</name>
<evidence type="ECO:0000313" key="1">
    <source>
        <dbReference type="EMBL" id="MBX61344.1"/>
    </source>
</evidence>
<protein>
    <submittedName>
        <fullName evidence="1">Uncharacterized protein</fullName>
    </submittedName>
</protein>